<reference evidence="8" key="1">
    <citation type="submission" date="2022-07" db="EMBL/GenBank/DDBJ databases">
        <title>Phylogenomic reconstructions and comparative analyses of Kickxellomycotina fungi.</title>
        <authorList>
            <person name="Reynolds N.K."/>
            <person name="Stajich J.E."/>
            <person name="Barry K."/>
            <person name="Grigoriev I.V."/>
            <person name="Crous P."/>
            <person name="Smith M.E."/>
        </authorList>
    </citation>
    <scope>NUCLEOTIDE SEQUENCE</scope>
    <source>
        <strain evidence="8">BCRC 34381</strain>
    </source>
</reference>
<keyword evidence="9" id="KW-1185">Reference proteome</keyword>
<feature type="domain" description="Pan3 C-terminal knob" evidence="7">
    <location>
        <begin position="310"/>
        <end position="446"/>
    </location>
</feature>
<sequence>MLDEMSGLVLDVKGGPGATGVDTCDDFYMELPPDNTRTRFLQSASYFAVDEGLRRALAGEMQATFAVHDSDLPYRVHSYYALSPLETTDISAATAFITEQAIKAQSISDGRHHTLGRIAGLQPSAKPELGIVDRWKGVQSPGIARIHEAFVTRAFGDNSLVIVREYKPLATSLASRLAEWRAPASESFLWSIVLQLASALNAIHGAGLAAWLLCPSTVWITPAGRVYIACGGLADLLALCRGESLAAAQQRDLRSIGQLLSAILHAGAEGAAAAHGQLPLEAAVGPGFSARFRELAIYLSRQRTHVVTTDDIVRLAGSRALAELDAVRREADVLLGGLRLEMANGRLARLLCKMGFVSERAGGAGEPGWTETGDRYLVALFRDYVFHAVDENGVPATDMAHVIGNLNKLDAGSGEKVMLVSRDDKSCLVVSYSEIKRSIESAYGELLASAQVAARAWK</sequence>
<dbReference type="FunFam" id="1.10.287.3700:FF:000001">
    <property type="entry name" value="PAN2-PAN3 deadenylation complex subunit PAN3"/>
    <property type="match status" value="1"/>
</dbReference>
<evidence type="ECO:0000259" key="7">
    <source>
        <dbReference type="Pfam" id="PF18101"/>
    </source>
</evidence>
<evidence type="ECO:0000313" key="8">
    <source>
        <dbReference type="EMBL" id="KAJ1736006.1"/>
    </source>
</evidence>
<comment type="subcellular location">
    <subcellularLocation>
        <location evidence="1">Cytoplasm</location>
    </subcellularLocation>
</comment>
<evidence type="ECO:0000256" key="5">
    <source>
        <dbReference type="ARBA" id="ARBA00022840"/>
    </source>
</evidence>
<evidence type="ECO:0000313" key="9">
    <source>
        <dbReference type="Proteomes" id="UP001143981"/>
    </source>
</evidence>
<organism evidence="8 9">
    <name type="scientific">Coemansia biformis</name>
    <dbReference type="NCBI Taxonomy" id="1286918"/>
    <lineage>
        <taxon>Eukaryota</taxon>
        <taxon>Fungi</taxon>
        <taxon>Fungi incertae sedis</taxon>
        <taxon>Zoopagomycota</taxon>
        <taxon>Kickxellomycotina</taxon>
        <taxon>Kickxellomycetes</taxon>
        <taxon>Kickxellales</taxon>
        <taxon>Kickxellaceae</taxon>
        <taxon>Coemansia</taxon>
    </lineage>
</organism>
<evidence type="ECO:0000256" key="1">
    <source>
        <dbReference type="ARBA" id="ARBA00004496"/>
    </source>
</evidence>
<dbReference type="Proteomes" id="UP001143981">
    <property type="component" value="Unassembled WGS sequence"/>
</dbReference>
<dbReference type="SUPFAM" id="SSF56112">
    <property type="entry name" value="Protein kinase-like (PK-like)"/>
    <property type="match status" value="1"/>
</dbReference>
<dbReference type="Gene3D" id="1.10.287.3700">
    <property type="match status" value="1"/>
</dbReference>
<keyword evidence="4" id="KW-0547">Nucleotide-binding</keyword>
<keyword evidence="2" id="KW-0963">Cytoplasm</keyword>
<accession>A0A9W8D0Q2</accession>
<dbReference type="Gene3D" id="1.10.510.10">
    <property type="entry name" value="Transferase(Phosphotransferase) domain 1"/>
    <property type="match status" value="1"/>
</dbReference>
<dbReference type="GO" id="GO:0006397">
    <property type="term" value="P:mRNA processing"/>
    <property type="evidence" value="ECO:0007669"/>
    <property type="project" value="UniProtKB-KW"/>
</dbReference>
<name>A0A9W8D0Q2_9FUNG</name>
<comment type="caution">
    <text evidence="8">The sequence shown here is derived from an EMBL/GenBank/DDBJ whole genome shotgun (WGS) entry which is preliminary data.</text>
</comment>
<evidence type="ECO:0000256" key="4">
    <source>
        <dbReference type="ARBA" id="ARBA00022741"/>
    </source>
</evidence>
<evidence type="ECO:0000256" key="6">
    <source>
        <dbReference type="ARBA" id="ARBA00023054"/>
    </source>
</evidence>
<dbReference type="GO" id="GO:0005524">
    <property type="term" value="F:ATP binding"/>
    <property type="evidence" value="ECO:0007669"/>
    <property type="project" value="UniProtKB-KW"/>
</dbReference>
<dbReference type="Pfam" id="PF18101">
    <property type="entry name" value="Pan3_CK"/>
    <property type="match status" value="1"/>
</dbReference>
<dbReference type="GO" id="GO:0031251">
    <property type="term" value="C:PAN complex"/>
    <property type="evidence" value="ECO:0007669"/>
    <property type="project" value="InterPro"/>
</dbReference>
<protein>
    <submittedName>
        <fullName evidence="8">PAB-dependent poly(A)-specific ribonuclease subunit 3</fullName>
    </submittedName>
</protein>
<dbReference type="AlphaFoldDB" id="A0A9W8D0Q2"/>
<evidence type="ECO:0000256" key="2">
    <source>
        <dbReference type="ARBA" id="ARBA00022490"/>
    </source>
</evidence>
<dbReference type="GO" id="GO:0000289">
    <property type="term" value="P:nuclear-transcribed mRNA poly(A) tail shortening"/>
    <property type="evidence" value="ECO:0007669"/>
    <property type="project" value="InterPro"/>
</dbReference>
<dbReference type="InterPro" id="IPR011009">
    <property type="entry name" value="Kinase-like_dom_sf"/>
</dbReference>
<keyword evidence="5" id="KW-0067">ATP-binding</keyword>
<dbReference type="InterPro" id="IPR030844">
    <property type="entry name" value="PAN3"/>
</dbReference>
<dbReference type="GO" id="GO:0008143">
    <property type="term" value="F:poly(A) binding"/>
    <property type="evidence" value="ECO:0007669"/>
    <property type="project" value="TreeGrafter"/>
</dbReference>
<dbReference type="InterPro" id="IPR041332">
    <property type="entry name" value="Pan3_CK"/>
</dbReference>
<dbReference type="PANTHER" id="PTHR12272">
    <property type="entry name" value="DEADENYLATION COMPLEX SUBUNIT PAN3"/>
    <property type="match status" value="1"/>
</dbReference>
<dbReference type="PANTHER" id="PTHR12272:SF11">
    <property type="entry name" value="PAN2-PAN3 DEADENYLATION COMPLEX SUBUNIT PAN3"/>
    <property type="match status" value="1"/>
</dbReference>
<keyword evidence="3" id="KW-0507">mRNA processing</keyword>
<dbReference type="Gene3D" id="1.20.5.5160">
    <property type="match status" value="1"/>
</dbReference>
<dbReference type="EMBL" id="JANBOI010000005">
    <property type="protein sequence ID" value="KAJ1736006.1"/>
    <property type="molecule type" value="Genomic_DNA"/>
</dbReference>
<evidence type="ECO:0000256" key="3">
    <source>
        <dbReference type="ARBA" id="ARBA00022664"/>
    </source>
</evidence>
<dbReference type="OrthoDB" id="204958at2759"/>
<dbReference type="GO" id="GO:0000932">
    <property type="term" value="C:P-body"/>
    <property type="evidence" value="ECO:0007669"/>
    <property type="project" value="TreeGrafter"/>
</dbReference>
<gene>
    <name evidence="8" type="primary">PAN3</name>
    <name evidence="8" type="ORF">LPJ61_000223</name>
</gene>
<keyword evidence="6" id="KW-0175">Coiled coil</keyword>
<proteinExistence type="predicted"/>